<dbReference type="AlphaFoldDB" id="A0A212C6D9"/>
<sequence length="95" mass="10731">MRPCGGFQRRAIGICPTEQDLKDRTIKQTEGEGTDVRDHTVLEMKAGFSLPDAGDLLEEVLFTEPRREAADRLARQPTLQGHFSFPDSRLSCNWL</sequence>
<evidence type="ECO:0000313" key="1">
    <source>
        <dbReference type="EMBL" id="OWK01512.1"/>
    </source>
</evidence>
<comment type="caution">
    <text evidence="1">The sequence shown here is derived from an EMBL/GenBank/DDBJ whole genome shotgun (WGS) entry which is preliminary data.</text>
</comment>
<accession>A0A212C6D9</accession>
<keyword evidence="2" id="KW-1185">Reference proteome</keyword>
<protein>
    <submittedName>
        <fullName evidence="1">Uncharacterized protein</fullName>
    </submittedName>
</protein>
<dbReference type="PANTHER" id="PTHR12381:SF41">
    <property type="entry name" value="HETEROGENEOUS NUCLEAR RIBONUCLEOPROTEIN U-LIKE PROTEIN 1"/>
    <property type="match status" value="1"/>
</dbReference>
<proteinExistence type="predicted"/>
<dbReference type="GO" id="GO:0000380">
    <property type="term" value="P:alternative mRNA splicing, via spliceosome"/>
    <property type="evidence" value="ECO:0007669"/>
    <property type="project" value="TreeGrafter"/>
</dbReference>
<dbReference type="Proteomes" id="UP000242450">
    <property type="component" value="Chromosome 28"/>
</dbReference>
<name>A0A212C6D9_CEREH</name>
<dbReference type="GO" id="GO:0003723">
    <property type="term" value="F:RNA binding"/>
    <property type="evidence" value="ECO:0007669"/>
    <property type="project" value="TreeGrafter"/>
</dbReference>
<evidence type="ECO:0000313" key="2">
    <source>
        <dbReference type="Proteomes" id="UP000242450"/>
    </source>
</evidence>
<dbReference type="OrthoDB" id="445357at2759"/>
<organism evidence="1 2">
    <name type="scientific">Cervus elaphus hippelaphus</name>
    <name type="common">European red deer</name>
    <dbReference type="NCBI Taxonomy" id="46360"/>
    <lineage>
        <taxon>Eukaryota</taxon>
        <taxon>Metazoa</taxon>
        <taxon>Chordata</taxon>
        <taxon>Craniata</taxon>
        <taxon>Vertebrata</taxon>
        <taxon>Euteleostomi</taxon>
        <taxon>Mammalia</taxon>
        <taxon>Eutheria</taxon>
        <taxon>Laurasiatheria</taxon>
        <taxon>Artiodactyla</taxon>
        <taxon>Ruminantia</taxon>
        <taxon>Pecora</taxon>
        <taxon>Cervidae</taxon>
        <taxon>Cervinae</taxon>
        <taxon>Cervus</taxon>
    </lineage>
</organism>
<dbReference type="PANTHER" id="PTHR12381">
    <property type="entry name" value="HETEROGENEOUS NUCLEAR RIBONUCLEOPROTEIN U FAMILY MEMBER"/>
    <property type="match status" value="1"/>
</dbReference>
<dbReference type="EMBL" id="MKHE01000028">
    <property type="protein sequence ID" value="OWK01512.1"/>
    <property type="molecule type" value="Genomic_DNA"/>
</dbReference>
<reference evidence="1 2" key="1">
    <citation type="journal article" date="2018" name="Mol. Genet. Genomics">
        <title>The red deer Cervus elaphus genome CerEla1.0: sequencing, annotating, genes, and chromosomes.</title>
        <authorList>
            <person name="Bana N.A."/>
            <person name="Nyiri A."/>
            <person name="Nagy J."/>
            <person name="Frank K."/>
            <person name="Nagy T."/>
            <person name="Steger V."/>
            <person name="Schiller M."/>
            <person name="Lakatos P."/>
            <person name="Sugar L."/>
            <person name="Horn P."/>
            <person name="Barta E."/>
            <person name="Orosz L."/>
        </authorList>
    </citation>
    <scope>NUCLEOTIDE SEQUENCE [LARGE SCALE GENOMIC DNA]</scope>
    <source>
        <strain evidence="1">Hungarian</strain>
    </source>
</reference>
<gene>
    <name evidence="1" type="ORF">Celaphus_00018723</name>
</gene>
<dbReference type="GO" id="GO:0005634">
    <property type="term" value="C:nucleus"/>
    <property type="evidence" value="ECO:0007669"/>
    <property type="project" value="TreeGrafter"/>
</dbReference>